<evidence type="ECO:0000313" key="3">
    <source>
        <dbReference type="Proteomes" id="UP000250266"/>
    </source>
</evidence>
<feature type="compositionally biased region" description="Low complexity" evidence="1">
    <location>
        <begin position="100"/>
        <end position="126"/>
    </location>
</feature>
<evidence type="ECO:0000256" key="1">
    <source>
        <dbReference type="SAM" id="MobiDB-lite"/>
    </source>
</evidence>
<accession>A0A8E2E6U7</accession>
<feature type="region of interest" description="Disordered" evidence="1">
    <location>
        <begin position="46"/>
        <end position="142"/>
    </location>
</feature>
<dbReference type="OrthoDB" id="3788792at2759"/>
<sequence length="961" mass="108377">MAIQEGFVLVQLELFSRMRQHCENCHDFNIPLQDLSDGRVVIPTDLSSNSRKRKASQSIGSTQNASINTSTLTPQSETEATESQPPSQPSGTGLPLQSNSESLQSGSAPSESSQSGSAPSESSTPSRPLSEPQKKRRVTKSRTTLAVDRFIQNAPEGKRWRARQSELGLNTVEKYEDVIQGFSRRAYIVSKRECCKELGQSDGELIVVGKKLALLTKSSLENVDLQRSFAYFHVLILLSYCEFLRQKGVSDKAIDELIQTITEIRERDRKALLDTIPWIHQLIVELVHRGWTLYRATELFFINAISISDLVRIRSDETFRSILEHLSADKFVKFSYNDCLTPSYSIPGLIASLFDSINSTDQFSLIELYGALGYNLPDLPLSVEGIHKVHPAKSAPACPGSPEFENLTHNSFVAAANRNGADHERNGADHEENENQSMIVCAEQSLFSLICAIGTIPKFMLEQAVSPQKRWNEYGVEYQTHPQNAQFGPHLKVLFLDSGRLWQVLEHLMSLAAIGVEKSNNMEIYICGSTPAEYIYGQQRSYWIEQALWLFCYIFPRNPTTLPVLEKEKLLAVLEDLLRRYAETGLEIPSNDEVIETLLAASKFGPLARRRLILSLVDQLLEKTASAHLQAEAVYQRSVVLRLKGDITGSNKLLQEFLDRADIATRLQSHSILGLLHLSQATNHAYNFDFLSANKEAKMWMPTESDGTEKQLDVIWSQIHSAGRILRGQGHFQTACLFFERCLQREPLRESKRHLALAHLVDTYIEVDFLQRREIHSQLAGELLDRAEKLIRPEIENLRSRAPRSKGYRRLLLSLSEIEIRRSQFTAAEHLIMEVSGIYGKLIDPDIVDRLGHVRALIAFARISPLSEAETRWNNALSLGRRYNPLEEEVFTVAFIHLFICVVRLQHGDSEGAKAAFDYAAGICRTKPPQFLIPGAGTFLFDDVQCQIELLAGWKLPRHKL</sequence>
<feature type="compositionally biased region" description="Polar residues" evidence="1">
    <location>
        <begin position="56"/>
        <end position="99"/>
    </location>
</feature>
<proteinExistence type="predicted"/>
<name>A0A8E2E6U7_9PEZI</name>
<dbReference type="Proteomes" id="UP000250266">
    <property type="component" value="Unassembled WGS sequence"/>
</dbReference>
<dbReference type="AlphaFoldDB" id="A0A8E2E6U7"/>
<dbReference type="EMBL" id="KV745058">
    <property type="protein sequence ID" value="OCK78457.1"/>
    <property type="molecule type" value="Genomic_DNA"/>
</dbReference>
<keyword evidence="3" id="KW-1185">Reference proteome</keyword>
<gene>
    <name evidence="2" type="ORF">K432DRAFT_427268</name>
</gene>
<organism evidence="2 3">
    <name type="scientific">Lepidopterella palustris CBS 459.81</name>
    <dbReference type="NCBI Taxonomy" id="1314670"/>
    <lineage>
        <taxon>Eukaryota</taxon>
        <taxon>Fungi</taxon>
        <taxon>Dikarya</taxon>
        <taxon>Ascomycota</taxon>
        <taxon>Pezizomycotina</taxon>
        <taxon>Dothideomycetes</taxon>
        <taxon>Pleosporomycetidae</taxon>
        <taxon>Mytilinidiales</taxon>
        <taxon>Argynnaceae</taxon>
        <taxon>Lepidopterella</taxon>
    </lineage>
</organism>
<reference evidence="2 3" key="1">
    <citation type="journal article" date="2016" name="Nat. Commun.">
        <title>Ectomycorrhizal ecology is imprinted in the genome of the dominant symbiotic fungus Cenococcum geophilum.</title>
        <authorList>
            <consortium name="DOE Joint Genome Institute"/>
            <person name="Peter M."/>
            <person name="Kohler A."/>
            <person name="Ohm R.A."/>
            <person name="Kuo A."/>
            <person name="Krutzmann J."/>
            <person name="Morin E."/>
            <person name="Arend M."/>
            <person name="Barry K.W."/>
            <person name="Binder M."/>
            <person name="Choi C."/>
            <person name="Clum A."/>
            <person name="Copeland A."/>
            <person name="Grisel N."/>
            <person name="Haridas S."/>
            <person name="Kipfer T."/>
            <person name="LaButti K."/>
            <person name="Lindquist E."/>
            <person name="Lipzen A."/>
            <person name="Maire R."/>
            <person name="Meier B."/>
            <person name="Mihaltcheva S."/>
            <person name="Molinier V."/>
            <person name="Murat C."/>
            <person name="Poggeler S."/>
            <person name="Quandt C.A."/>
            <person name="Sperisen C."/>
            <person name="Tritt A."/>
            <person name="Tisserant E."/>
            <person name="Crous P.W."/>
            <person name="Henrissat B."/>
            <person name="Nehls U."/>
            <person name="Egli S."/>
            <person name="Spatafora J.W."/>
            <person name="Grigoriev I.V."/>
            <person name="Martin F.M."/>
        </authorList>
    </citation>
    <scope>NUCLEOTIDE SEQUENCE [LARGE SCALE GENOMIC DNA]</scope>
    <source>
        <strain evidence="2 3">CBS 459.81</strain>
    </source>
</reference>
<evidence type="ECO:0000313" key="2">
    <source>
        <dbReference type="EMBL" id="OCK78457.1"/>
    </source>
</evidence>
<protein>
    <submittedName>
        <fullName evidence="2">Uncharacterized protein</fullName>
    </submittedName>
</protein>